<keyword evidence="1" id="KW-0472">Membrane</keyword>
<dbReference type="Proteomes" id="UP001500738">
    <property type="component" value="Unassembled WGS sequence"/>
</dbReference>
<feature type="transmembrane region" description="Helical" evidence="1">
    <location>
        <begin position="46"/>
        <end position="69"/>
    </location>
</feature>
<evidence type="ECO:0000313" key="3">
    <source>
        <dbReference type="Proteomes" id="UP001500738"/>
    </source>
</evidence>
<keyword evidence="1" id="KW-1133">Transmembrane helix</keyword>
<sequence>MKYIVVIGAALFAILCIAAVFSALESGRSYWKPGFVERTEDPALYWFSIATYGIMAVAALLMALGVLLFR</sequence>
<accession>A0ABN1M766</accession>
<comment type="caution">
    <text evidence="2">The sequence shown here is derived from an EMBL/GenBank/DDBJ whole genome shotgun (WGS) entry which is preliminary data.</text>
</comment>
<gene>
    <name evidence="2" type="ORF">GCM10009115_22600</name>
</gene>
<evidence type="ECO:0000313" key="2">
    <source>
        <dbReference type="EMBL" id="GAA0865148.1"/>
    </source>
</evidence>
<protein>
    <submittedName>
        <fullName evidence="2">Uncharacterized protein</fullName>
    </submittedName>
</protein>
<dbReference type="EMBL" id="BAAAFE010000007">
    <property type="protein sequence ID" value="GAA0865148.1"/>
    <property type="molecule type" value="Genomic_DNA"/>
</dbReference>
<proteinExistence type="predicted"/>
<keyword evidence="1" id="KW-0812">Transmembrane</keyword>
<evidence type="ECO:0000256" key="1">
    <source>
        <dbReference type="SAM" id="Phobius"/>
    </source>
</evidence>
<dbReference type="RefSeq" id="WP_215350555.1">
    <property type="nucleotide sequence ID" value="NZ_BAAAFE010000007.1"/>
</dbReference>
<keyword evidence="3" id="KW-1185">Reference proteome</keyword>
<name>A0ABN1M766_9SPHN</name>
<organism evidence="2 3">
    <name type="scientific">Sphingopyxis soli</name>
    <dbReference type="NCBI Taxonomy" id="592051"/>
    <lineage>
        <taxon>Bacteria</taxon>
        <taxon>Pseudomonadati</taxon>
        <taxon>Pseudomonadota</taxon>
        <taxon>Alphaproteobacteria</taxon>
        <taxon>Sphingomonadales</taxon>
        <taxon>Sphingomonadaceae</taxon>
        <taxon>Sphingopyxis</taxon>
    </lineage>
</organism>
<reference evidence="2 3" key="1">
    <citation type="journal article" date="2019" name="Int. J. Syst. Evol. Microbiol.">
        <title>The Global Catalogue of Microorganisms (GCM) 10K type strain sequencing project: providing services to taxonomists for standard genome sequencing and annotation.</title>
        <authorList>
            <consortium name="The Broad Institute Genomics Platform"/>
            <consortium name="The Broad Institute Genome Sequencing Center for Infectious Disease"/>
            <person name="Wu L."/>
            <person name="Ma J."/>
        </authorList>
    </citation>
    <scope>NUCLEOTIDE SEQUENCE [LARGE SCALE GENOMIC DNA]</scope>
    <source>
        <strain evidence="2 3">JCM 15910</strain>
    </source>
</reference>